<dbReference type="AlphaFoldDB" id="A0A3E4EZJ3"/>
<keyword evidence="1" id="KW-0597">Phosphoprotein</keyword>
<dbReference type="Gene3D" id="1.20.120.160">
    <property type="entry name" value="HPT domain"/>
    <property type="match status" value="1"/>
</dbReference>
<dbReference type="Proteomes" id="UP000260664">
    <property type="component" value="Unassembled WGS sequence"/>
</dbReference>
<dbReference type="Proteomes" id="UP000580130">
    <property type="component" value="Unassembled WGS sequence"/>
</dbReference>
<dbReference type="Proteomes" id="UP000261055">
    <property type="component" value="Unassembled WGS sequence"/>
</dbReference>
<evidence type="ECO:0000313" key="14">
    <source>
        <dbReference type="Proteomes" id="UP000261208"/>
    </source>
</evidence>
<dbReference type="Proteomes" id="UP000261208">
    <property type="component" value="Unassembled WGS sequence"/>
</dbReference>
<evidence type="ECO:0000313" key="18">
    <source>
        <dbReference type="Proteomes" id="UP000284962"/>
    </source>
</evidence>
<dbReference type="EMBL" id="QSAJ01000027">
    <property type="protein sequence ID" value="RGW51853.1"/>
    <property type="molecule type" value="Genomic_DNA"/>
</dbReference>
<evidence type="ECO:0000313" key="3">
    <source>
        <dbReference type="EMBL" id="NME56998.1"/>
    </source>
</evidence>
<dbReference type="InterPro" id="IPR008207">
    <property type="entry name" value="Sig_transdc_His_kin_Hpt_dom"/>
</dbReference>
<evidence type="ECO:0000259" key="2">
    <source>
        <dbReference type="PROSITE" id="PS50894"/>
    </source>
</evidence>
<dbReference type="InterPro" id="IPR036641">
    <property type="entry name" value="HPT_dom_sf"/>
</dbReference>
<dbReference type="EMBL" id="JABAFX010000011">
    <property type="protein sequence ID" value="NME56998.1"/>
    <property type="molecule type" value="Genomic_DNA"/>
</dbReference>
<dbReference type="EMBL" id="QSOI01000018">
    <property type="protein sequence ID" value="RGI82099.1"/>
    <property type="molecule type" value="Genomic_DNA"/>
</dbReference>
<dbReference type="EMBL" id="QSGQ01000007">
    <property type="protein sequence ID" value="RHB38192.1"/>
    <property type="molecule type" value="Genomic_DNA"/>
</dbReference>
<keyword evidence="13" id="KW-1185">Reference proteome</keyword>
<evidence type="ECO:0000313" key="11">
    <source>
        <dbReference type="EMBL" id="VUW99674.1"/>
    </source>
</evidence>
<reference evidence="11 19" key="2">
    <citation type="submission" date="2019-07" db="EMBL/GenBank/DDBJ databases">
        <authorList>
            <person name="Hibberd C M."/>
            <person name="Gehrig L. J."/>
            <person name="Chang H.-W."/>
            <person name="Venkatesh S."/>
        </authorList>
    </citation>
    <scope>NUCLEOTIDE SEQUENCE [LARGE SCALE GENOMIC DNA]</scope>
    <source>
        <strain evidence="11">Dorea_formicigenerans_SSTS_Bg7063</strain>
    </source>
</reference>
<evidence type="ECO:0000313" key="19">
    <source>
        <dbReference type="Proteomes" id="UP000358366"/>
    </source>
</evidence>
<evidence type="ECO:0000313" key="13">
    <source>
        <dbReference type="Proteomes" id="UP000261055"/>
    </source>
</evidence>
<feature type="domain" description="HPt" evidence="2">
    <location>
        <begin position="19"/>
        <end position="116"/>
    </location>
</feature>
<evidence type="ECO:0000313" key="4">
    <source>
        <dbReference type="EMBL" id="RGI82099.1"/>
    </source>
</evidence>
<dbReference type="Proteomes" id="UP000283630">
    <property type="component" value="Unassembled WGS sequence"/>
</dbReference>
<name>A0A3E4EZJ3_9FIRM</name>
<dbReference type="Proteomes" id="UP000284883">
    <property type="component" value="Unassembled WGS sequence"/>
</dbReference>
<dbReference type="GO" id="GO:0000160">
    <property type="term" value="P:phosphorelay signal transduction system"/>
    <property type="evidence" value="ECO:0007669"/>
    <property type="project" value="InterPro"/>
</dbReference>
<dbReference type="PROSITE" id="PS50894">
    <property type="entry name" value="HPT"/>
    <property type="match status" value="1"/>
</dbReference>
<organism evidence="4 12">
    <name type="scientific">Dorea formicigenerans</name>
    <dbReference type="NCBI Taxonomy" id="39486"/>
    <lineage>
        <taxon>Bacteria</taxon>
        <taxon>Bacillati</taxon>
        <taxon>Bacillota</taxon>
        <taxon>Clostridia</taxon>
        <taxon>Lachnospirales</taxon>
        <taxon>Lachnospiraceae</taxon>
        <taxon>Dorea</taxon>
    </lineage>
</organism>
<evidence type="ECO:0000313" key="6">
    <source>
        <dbReference type="EMBL" id="RGO48992.1"/>
    </source>
</evidence>
<sequence length="120" mass="13786">MELKEVYEKIGGDYDDVVRRLMGEKLVRKFLLKFLDDKSYADLERTLSEGDYKEAFRAAHTLKGVCQNLSLTSLYQVSSQLTEELRNEDTAVPGNPNISDYMSKVTAEYHKTIEAIQELE</sequence>
<accession>A0A3E4EZJ3</accession>
<proteinExistence type="predicted"/>
<evidence type="ECO:0000313" key="16">
    <source>
        <dbReference type="Proteomes" id="UP000283630"/>
    </source>
</evidence>
<dbReference type="EMBL" id="QSVQ01000014">
    <property type="protein sequence ID" value="RGO48992.1"/>
    <property type="molecule type" value="Genomic_DNA"/>
</dbReference>
<evidence type="ECO:0000256" key="1">
    <source>
        <dbReference type="PROSITE-ProRule" id="PRU00110"/>
    </source>
</evidence>
<reference evidence="12 13" key="1">
    <citation type="submission" date="2018-08" db="EMBL/GenBank/DDBJ databases">
        <title>A genome reference for cultivated species of the human gut microbiota.</title>
        <authorList>
            <person name="Zou Y."/>
            <person name="Xue W."/>
            <person name="Luo G."/>
        </authorList>
    </citation>
    <scope>NUCLEOTIDE SEQUENCE [LARGE SCALE GENOMIC DNA]</scope>
    <source>
        <strain evidence="8 15">AF12-11</strain>
        <strain evidence="7 16">AF19-4AC</strain>
        <strain evidence="10 17">AM40-15AC</strain>
        <strain evidence="9 18">AM46-16</strain>
        <strain evidence="6 13">OM02-12</strain>
        <strain evidence="5 14">TF11-11</strain>
        <strain evidence="4 12">TM09-19AC</strain>
    </source>
</reference>
<feature type="modified residue" description="Phosphohistidine" evidence="1">
    <location>
        <position position="60"/>
    </location>
</feature>
<dbReference type="EMBL" id="QSQQ01000006">
    <property type="protein sequence ID" value="RGK48977.1"/>
    <property type="molecule type" value="Genomic_DNA"/>
</dbReference>
<dbReference type="Proteomes" id="UP000284962">
    <property type="component" value="Unassembled WGS sequence"/>
</dbReference>
<evidence type="ECO:0000313" key="7">
    <source>
        <dbReference type="EMBL" id="RGT06839.1"/>
    </source>
</evidence>
<evidence type="ECO:0000313" key="17">
    <source>
        <dbReference type="Proteomes" id="UP000284883"/>
    </source>
</evidence>
<evidence type="ECO:0000313" key="10">
    <source>
        <dbReference type="EMBL" id="RHB38192.1"/>
    </source>
</evidence>
<protein>
    <submittedName>
        <fullName evidence="11">Hpt domain protein</fullName>
    </submittedName>
    <submittedName>
        <fullName evidence="4">Hpt domain-containing protein</fullName>
    </submittedName>
</protein>
<dbReference type="EMBL" id="CABHNI010000015">
    <property type="protein sequence ID" value="VUW99674.1"/>
    <property type="molecule type" value="Genomic_DNA"/>
</dbReference>
<evidence type="ECO:0000313" key="8">
    <source>
        <dbReference type="EMBL" id="RGW51853.1"/>
    </source>
</evidence>
<evidence type="ECO:0000313" key="12">
    <source>
        <dbReference type="Proteomes" id="UP000260664"/>
    </source>
</evidence>
<evidence type="ECO:0000313" key="20">
    <source>
        <dbReference type="Proteomes" id="UP000580130"/>
    </source>
</evidence>
<dbReference type="SUPFAM" id="SSF47226">
    <property type="entry name" value="Histidine-containing phosphotransfer domain, HPT domain"/>
    <property type="match status" value="1"/>
</dbReference>
<dbReference type="EMBL" id="QSEW01000006">
    <property type="protein sequence ID" value="RGZ99993.1"/>
    <property type="molecule type" value="Genomic_DNA"/>
</dbReference>
<dbReference type="Proteomes" id="UP000266376">
    <property type="component" value="Unassembled WGS sequence"/>
</dbReference>
<evidence type="ECO:0000313" key="5">
    <source>
        <dbReference type="EMBL" id="RGK48977.1"/>
    </source>
</evidence>
<dbReference type="Proteomes" id="UP000358366">
    <property type="component" value="Unassembled WGS sequence"/>
</dbReference>
<dbReference type="RefSeq" id="WP_022278709.1">
    <property type="nucleotide sequence ID" value="NZ_AP031430.1"/>
</dbReference>
<dbReference type="Pfam" id="PF01627">
    <property type="entry name" value="Hpt"/>
    <property type="match status" value="1"/>
</dbReference>
<evidence type="ECO:0000313" key="9">
    <source>
        <dbReference type="EMBL" id="RGZ99993.1"/>
    </source>
</evidence>
<dbReference type="EMBL" id="QRWH01000021">
    <property type="protein sequence ID" value="RGT06839.1"/>
    <property type="molecule type" value="Genomic_DNA"/>
</dbReference>
<gene>
    <name evidence="11" type="ORF">DFSSTS7063_00863</name>
    <name evidence="10" type="ORF">DW885_11075</name>
    <name evidence="9" type="ORF">DW957_06985</name>
    <name evidence="8" type="ORF">DWV67_11125</name>
    <name evidence="7" type="ORF">DWX53_14855</name>
    <name evidence="6" type="ORF">DXB12_11465</name>
    <name evidence="5" type="ORF">DXD10_06630</name>
    <name evidence="4" type="ORF">DXD84_12290</name>
    <name evidence="3" type="ORF">HF855_06075</name>
</gene>
<reference evidence="3 20" key="3">
    <citation type="submission" date="2020-04" db="EMBL/GenBank/DDBJ databases">
        <authorList>
            <person name="Hitch T.C.A."/>
            <person name="Wylensek D."/>
            <person name="Clavel T."/>
        </authorList>
    </citation>
    <scope>NUCLEOTIDE SEQUENCE [LARGE SCALE GENOMIC DNA]</scope>
    <source>
        <strain evidence="3 20">BSM-383-APC-5F</strain>
    </source>
</reference>
<evidence type="ECO:0000313" key="15">
    <source>
        <dbReference type="Proteomes" id="UP000266376"/>
    </source>
</evidence>